<dbReference type="Proteomes" id="UP001139308">
    <property type="component" value="Unassembled WGS sequence"/>
</dbReference>
<dbReference type="EMBL" id="JAKLJA010000001">
    <property type="protein sequence ID" value="MCG5071902.1"/>
    <property type="molecule type" value="Genomic_DNA"/>
</dbReference>
<accession>A0A9X1UFX9</accession>
<evidence type="ECO:0000313" key="2">
    <source>
        <dbReference type="EMBL" id="MCG5071902.1"/>
    </source>
</evidence>
<keyword evidence="1" id="KW-0732">Signal</keyword>
<organism evidence="2 3">
    <name type="scientific">Paraburkholderia tagetis</name>
    <dbReference type="NCBI Taxonomy" id="2913261"/>
    <lineage>
        <taxon>Bacteria</taxon>
        <taxon>Pseudomonadati</taxon>
        <taxon>Pseudomonadota</taxon>
        <taxon>Betaproteobacteria</taxon>
        <taxon>Burkholderiales</taxon>
        <taxon>Burkholderiaceae</taxon>
        <taxon>Paraburkholderia</taxon>
    </lineage>
</organism>
<sequence>MRRFFIFVSLLFSSGLVFACGTDIQRERMAERLHADIDMQKFVCAADSCPISEFEKGLKFYKYKESFRGKVILICVIESALNAKNSYTGIFAAKSGEFEFQFISYGSGIKVGANKAGVPMIMEYGVSDPDGSEYSLNQYLWNGEGFISYQNVPLCN</sequence>
<evidence type="ECO:0000313" key="3">
    <source>
        <dbReference type="Proteomes" id="UP001139308"/>
    </source>
</evidence>
<name>A0A9X1UFX9_9BURK</name>
<reference evidence="2" key="1">
    <citation type="submission" date="2022-01" db="EMBL/GenBank/DDBJ databases">
        <title>Genome sequence and assembly of Parabukholderia sp. RG36.</title>
        <authorList>
            <person name="Chhetri G."/>
        </authorList>
    </citation>
    <scope>NUCLEOTIDE SEQUENCE</scope>
    <source>
        <strain evidence="2">RG36</strain>
    </source>
</reference>
<keyword evidence="3" id="KW-1185">Reference proteome</keyword>
<evidence type="ECO:0008006" key="4">
    <source>
        <dbReference type="Google" id="ProtNLM"/>
    </source>
</evidence>
<dbReference type="AlphaFoldDB" id="A0A9X1UFX9"/>
<feature type="signal peptide" evidence="1">
    <location>
        <begin position="1"/>
        <end position="19"/>
    </location>
</feature>
<comment type="caution">
    <text evidence="2">The sequence shown here is derived from an EMBL/GenBank/DDBJ whole genome shotgun (WGS) entry which is preliminary data.</text>
</comment>
<protein>
    <recommendedName>
        <fullName evidence="4">Lipoprotein</fullName>
    </recommendedName>
</protein>
<dbReference type="RefSeq" id="WP_238461682.1">
    <property type="nucleotide sequence ID" value="NZ_JAKLJA010000001.1"/>
</dbReference>
<gene>
    <name evidence="2" type="ORF">L5014_00775</name>
</gene>
<feature type="chain" id="PRO_5040968692" description="Lipoprotein" evidence="1">
    <location>
        <begin position="20"/>
        <end position="156"/>
    </location>
</feature>
<proteinExistence type="predicted"/>
<dbReference type="PROSITE" id="PS51257">
    <property type="entry name" value="PROKAR_LIPOPROTEIN"/>
    <property type="match status" value="1"/>
</dbReference>
<evidence type="ECO:0000256" key="1">
    <source>
        <dbReference type="SAM" id="SignalP"/>
    </source>
</evidence>